<feature type="region of interest" description="Disordered" evidence="1">
    <location>
        <begin position="1"/>
        <end position="32"/>
    </location>
</feature>
<dbReference type="EMBL" id="CAMPGE010002917">
    <property type="protein sequence ID" value="CAI2361734.1"/>
    <property type="molecule type" value="Genomic_DNA"/>
</dbReference>
<name>A0AAD1U7I5_EUPCR</name>
<gene>
    <name evidence="2" type="ORF">ECRASSUSDP1_LOCUS3047</name>
</gene>
<comment type="caution">
    <text evidence="2">The sequence shown here is derived from an EMBL/GenBank/DDBJ whole genome shotgun (WGS) entry which is preliminary data.</text>
</comment>
<feature type="compositionally biased region" description="Basic and acidic residues" evidence="1">
    <location>
        <begin position="1"/>
        <end position="19"/>
    </location>
</feature>
<organism evidence="2 3">
    <name type="scientific">Euplotes crassus</name>
    <dbReference type="NCBI Taxonomy" id="5936"/>
    <lineage>
        <taxon>Eukaryota</taxon>
        <taxon>Sar</taxon>
        <taxon>Alveolata</taxon>
        <taxon>Ciliophora</taxon>
        <taxon>Intramacronucleata</taxon>
        <taxon>Spirotrichea</taxon>
        <taxon>Hypotrichia</taxon>
        <taxon>Euplotida</taxon>
        <taxon>Euplotidae</taxon>
        <taxon>Moneuplotes</taxon>
    </lineage>
</organism>
<evidence type="ECO:0000313" key="2">
    <source>
        <dbReference type="EMBL" id="CAI2361734.1"/>
    </source>
</evidence>
<protein>
    <submittedName>
        <fullName evidence="2">Uncharacterized protein</fullName>
    </submittedName>
</protein>
<sequence>MKKFSRSGDHPLKGTERRRVMQSVNPSGSLFDKYGIRATQKYKNNRNLAKIYCPSQRTNNHTENKGKMRTKLHCVSEERDFAIQNGQNQLPDLTNQKSKVKRKSKPAYRSHNVSQKRGKMNSHYPSAERSEENMINNFIFAVGENPDPYQDPHPSIFSSNVMSKRNKTGERGNIPNRLIYKRQIKKRNDSQRKNIDINDRFIFYQKSPNINQPQLEQFKQSTSAVQNERIESFQVQGSQIGNVMSPAPKPVIVQKSKVLNHAKPMGIAQFGKSSKYDAIYKQPMARQNFKKSFHDRRSKKTSSYFISPYDNKSVKNKTFYKKGNKEPRSTSTSWSNQMVMNDRIKQYKASKSPNMFNFQKKAPCDATDAGSSQKAATKAKKPSLQPIKKIPVPKISGIESLSPVSQGSPNIKKMENSIFKIQGMLKHMDDLLVPRHVKANSELLKIDQEADSGRVDSSFQMPQNSGRESDLVTLLNIEDASSSVV</sequence>
<evidence type="ECO:0000313" key="3">
    <source>
        <dbReference type="Proteomes" id="UP001295684"/>
    </source>
</evidence>
<proteinExistence type="predicted"/>
<feature type="region of interest" description="Disordered" evidence="1">
    <location>
        <begin position="83"/>
        <end position="124"/>
    </location>
</feature>
<dbReference type="Proteomes" id="UP001295684">
    <property type="component" value="Unassembled WGS sequence"/>
</dbReference>
<evidence type="ECO:0000256" key="1">
    <source>
        <dbReference type="SAM" id="MobiDB-lite"/>
    </source>
</evidence>
<dbReference type="AlphaFoldDB" id="A0AAD1U7I5"/>
<reference evidence="2" key="1">
    <citation type="submission" date="2023-07" db="EMBL/GenBank/DDBJ databases">
        <authorList>
            <consortium name="AG Swart"/>
            <person name="Singh M."/>
            <person name="Singh A."/>
            <person name="Seah K."/>
            <person name="Emmerich C."/>
        </authorList>
    </citation>
    <scope>NUCLEOTIDE SEQUENCE</scope>
    <source>
        <strain evidence="2">DP1</strain>
    </source>
</reference>
<keyword evidence="3" id="KW-1185">Reference proteome</keyword>
<accession>A0AAD1U7I5</accession>
<feature type="compositionally biased region" description="Polar residues" evidence="1">
    <location>
        <begin position="84"/>
        <end position="97"/>
    </location>
</feature>
<feature type="region of interest" description="Disordered" evidence="1">
    <location>
        <begin position="363"/>
        <end position="383"/>
    </location>
</feature>
<feature type="compositionally biased region" description="Basic residues" evidence="1">
    <location>
        <begin position="98"/>
        <end position="120"/>
    </location>
</feature>